<reference evidence="2" key="1">
    <citation type="submission" date="2016-10" db="EMBL/GenBank/DDBJ databases">
        <title>Sequence of Gallionella enrichment culture.</title>
        <authorList>
            <person name="Poehlein A."/>
            <person name="Muehling M."/>
            <person name="Daniel R."/>
        </authorList>
    </citation>
    <scope>NUCLEOTIDE SEQUENCE</scope>
</reference>
<organism evidence="2">
    <name type="scientific">mine drainage metagenome</name>
    <dbReference type="NCBI Taxonomy" id="410659"/>
    <lineage>
        <taxon>unclassified sequences</taxon>
        <taxon>metagenomes</taxon>
        <taxon>ecological metagenomes</taxon>
    </lineage>
</organism>
<name>A0A1J5Q662_9ZZZZ</name>
<proteinExistence type="predicted"/>
<dbReference type="EMBL" id="MLJW01003730">
    <property type="protein sequence ID" value="OIQ71429.1"/>
    <property type="molecule type" value="Genomic_DNA"/>
</dbReference>
<accession>A0A1J5Q662</accession>
<evidence type="ECO:0000256" key="1">
    <source>
        <dbReference type="SAM" id="MobiDB-lite"/>
    </source>
</evidence>
<feature type="region of interest" description="Disordered" evidence="1">
    <location>
        <begin position="22"/>
        <end position="101"/>
    </location>
</feature>
<dbReference type="AlphaFoldDB" id="A0A1J5Q662"/>
<sequence length="101" mass="11038">MSDLLGRAHRGEGAARLLQGEQAQRVAHQGRHAPVLASETVEEEHERKQAQERLGLATAGREVQQRHGAGMLGNLGRVEAVKLRDSRGEGRNGRQDEGDLE</sequence>
<evidence type="ECO:0000313" key="2">
    <source>
        <dbReference type="EMBL" id="OIQ71429.1"/>
    </source>
</evidence>
<gene>
    <name evidence="2" type="ORF">GALL_469530</name>
</gene>
<comment type="caution">
    <text evidence="2">The sequence shown here is derived from an EMBL/GenBank/DDBJ whole genome shotgun (WGS) entry which is preliminary data.</text>
</comment>
<protein>
    <submittedName>
        <fullName evidence="2">Uncharacterized protein</fullName>
    </submittedName>
</protein>
<feature type="compositionally biased region" description="Basic and acidic residues" evidence="1">
    <location>
        <begin position="79"/>
        <end position="101"/>
    </location>
</feature>